<dbReference type="InterPro" id="IPR016024">
    <property type="entry name" value="ARM-type_fold"/>
</dbReference>
<dbReference type="AlphaFoldDB" id="A0A5J4WDF7"/>
<evidence type="ECO:0000313" key="2">
    <source>
        <dbReference type="Proteomes" id="UP000324800"/>
    </source>
</evidence>
<name>A0A5J4WDF7_9EUKA</name>
<sequence>MILQDGMSGNVPVNSSLIQPALERNSFCDSIFSFLLFLPINQINSQIHSQLLFCIVNSCAVEQKMTLAKKEIMKLSSKLFVSEDAGVKWHAAYIVERIMYSCAAFVPNSQPNPQKQTFEREGLLTQLARIVANANDSEQDVATVGASAIAIGHAYKATNHIDIMANGYVRDLKALLSNQNEKIVEKSLLLSGFLIALGSNTNKISLKQWIPVAVVQQLSLNQDKEISRNAGMLLKLLME</sequence>
<protein>
    <submittedName>
        <fullName evidence="1">Uncharacterized protein</fullName>
    </submittedName>
</protein>
<organism evidence="1 2">
    <name type="scientific">Streblomastix strix</name>
    <dbReference type="NCBI Taxonomy" id="222440"/>
    <lineage>
        <taxon>Eukaryota</taxon>
        <taxon>Metamonada</taxon>
        <taxon>Preaxostyla</taxon>
        <taxon>Oxymonadida</taxon>
        <taxon>Streblomastigidae</taxon>
        <taxon>Streblomastix</taxon>
    </lineage>
</organism>
<reference evidence="1 2" key="1">
    <citation type="submission" date="2019-03" db="EMBL/GenBank/DDBJ databases">
        <title>Single cell metagenomics reveals metabolic interactions within the superorganism composed of flagellate Streblomastix strix and complex community of Bacteroidetes bacteria on its surface.</title>
        <authorList>
            <person name="Treitli S.C."/>
            <person name="Kolisko M."/>
            <person name="Husnik F."/>
            <person name="Keeling P."/>
            <person name="Hampl V."/>
        </authorList>
    </citation>
    <scope>NUCLEOTIDE SEQUENCE [LARGE SCALE GENOMIC DNA]</scope>
    <source>
        <strain evidence="1">ST1C</strain>
    </source>
</reference>
<dbReference type="InterPro" id="IPR011989">
    <property type="entry name" value="ARM-like"/>
</dbReference>
<gene>
    <name evidence="1" type="ORF">EZS28_011504</name>
</gene>
<comment type="caution">
    <text evidence="1">The sequence shown here is derived from an EMBL/GenBank/DDBJ whole genome shotgun (WGS) entry which is preliminary data.</text>
</comment>
<accession>A0A5J4WDF7</accession>
<dbReference type="SUPFAM" id="SSF48371">
    <property type="entry name" value="ARM repeat"/>
    <property type="match status" value="1"/>
</dbReference>
<dbReference type="EMBL" id="SNRW01002381">
    <property type="protein sequence ID" value="KAA6392971.1"/>
    <property type="molecule type" value="Genomic_DNA"/>
</dbReference>
<evidence type="ECO:0000313" key="1">
    <source>
        <dbReference type="EMBL" id="KAA6392971.1"/>
    </source>
</evidence>
<proteinExistence type="predicted"/>
<dbReference type="Gene3D" id="1.25.10.10">
    <property type="entry name" value="Leucine-rich Repeat Variant"/>
    <property type="match status" value="1"/>
</dbReference>
<dbReference type="Proteomes" id="UP000324800">
    <property type="component" value="Unassembled WGS sequence"/>
</dbReference>